<dbReference type="AlphaFoldDB" id="A0A9D1DSJ1"/>
<reference evidence="1" key="1">
    <citation type="submission" date="2020-10" db="EMBL/GenBank/DDBJ databases">
        <authorList>
            <person name="Gilroy R."/>
        </authorList>
    </citation>
    <scope>NUCLEOTIDE SEQUENCE</scope>
    <source>
        <strain evidence="1">ChiSjej1B19-7085</strain>
    </source>
</reference>
<accession>A0A9D1DSJ1</accession>
<organism evidence="1 2">
    <name type="scientific">Candidatus Gallacutalibacter pullicola</name>
    <dbReference type="NCBI Taxonomy" id="2840830"/>
    <lineage>
        <taxon>Bacteria</taxon>
        <taxon>Bacillati</taxon>
        <taxon>Bacillota</taxon>
        <taxon>Clostridia</taxon>
        <taxon>Eubacteriales</taxon>
        <taxon>Candidatus Gallacutalibacter</taxon>
    </lineage>
</organism>
<protein>
    <submittedName>
        <fullName evidence="1">DUF1292 domain-containing protein</fullName>
    </submittedName>
</protein>
<comment type="caution">
    <text evidence="1">The sequence shown here is derived from an EMBL/GenBank/DDBJ whole genome shotgun (WGS) entry which is preliminary data.</text>
</comment>
<evidence type="ECO:0000313" key="2">
    <source>
        <dbReference type="Proteomes" id="UP000886785"/>
    </source>
</evidence>
<gene>
    <name evidence="1" type="ORF">IAA54_11040</name>
</gene>
<reference evidence="1" key="2">
    <citation type="journal article" date="2021" name="PeerJ">
        <title>Extensive microbial diversity within the chicken gut microbiome revealed by metagenomics and culture.</title>
        <authorList>
            <person name="Gilroy R."/>
            <person name="Ravi A."/>
            <person name="Getino M."/>
            <person name="Pursley I."/>
            <person name="Horton D.L."/>
            <person name="Alikhan N.F."/>
            <person name="Baker D."/>
            <person name="Gharbi K."/>
            <person name="Hall N."/>
            <person name="Watson M."/>
            <person name="Adriaenssens E.M."/>
            <person name="Foster-Nyarko E."/>
            <person name="Jarju S."/>
            <person name="Secka A."/>
            <person name="Antonio M."/>
            <person name="Oren A."/>
            <person name="Chaudhuri R.R."/>
            <person name="La Ragione R."/>
            <person name="Hildebrand F."/>
            <person name="Pallen M.J."/>
        </authorList>
    </citation>
    <scope>NUCLEOTIDE SEQUENCE</scope>
    <source>
        <strain evidence="1">ChiSjej1B19-7085</strain>
    </source>
</reference>
<evidence type="ECO:0000313" key="1">
    <source>
        <dbReference type="EMBL" id="HIR58188.1"/>
    </source>
</evidence>
<sequence>MSEEFGGDLLTLIDDEGNEHEFEVLDVIENDDGCFYALLPTFEDPQSAVDADGTYYIFEAIEENGEQQLAEVEDEALLDRLAEIFESHFDELYGDEDEDDEKEE</sequence>
<dbReference type="InterPro" id="IPR009711">
    <property type="entry name" value="UPF0473"/>
</dbReference>
<dbReference type="EMBL" id="DVHF01000141">
    <property type="protein sequence ID" value="HIR58188.1"/>
    <property type="molecule type" value="Genomic_DNA"/>
</dbReference>
<dbReference type="Proteomes" id="UP000886785">
    <property type="component" value="Unassembled WGS sequence"/>
</dbReference>
<dbReference type="Pfam" id="PF06949">
    <property type="entry name" value="DUF1292"/>
    <property type="match status" value="1"/>
</dbReference>
<name>A0A9D1DSJ1_9FIRM</name>
<proteinExistence type="predicted"/>